<evidence type="ECO:0000313" key="3">
    <source>
        <dbReference type="Proteomes" id="UP001470230"/>
    </source>
</evidence>
<dbReference type="EMBL" id="JAPFFF010000003">
    <property type="protein sequence ID" value="KAK8893898.1"/>
    <property type="molecule type" value="Genomic_DNA"/>
</dbReference>
<sequence>MKPRYQGSLLHQIATVHKATKRNRAGKFENDDFPTTEDTNITLRENIRSRISNSLSSFDDGKAQEGQVKSDTIKRDSKVLSSSDESQDNWNANSFNSADREKSQSNLALKAEKRAEPANKSNTKSMLLGPSLSNKKLNEDIYPSYGGNRTNVPQAGFSGIPKASRFPKPRSISNTTTHDLLSKKSKNVNQDELNQKYNQSLEVSTDQTSVGKSIQNEDLVKKMSEPIRRRLVVNLPTADFEARRVQVTTALDMAEQDVDEIYDNVKQVHDSLIQLSRDSRGISEKSMDLTQTAEAVLSKVNVMADWIDGLGKVGSGLKIQLIEWIVKFVSFLSSLLLLLYQTIRKANPLALLRKKGKKKQPLKEVGDDENS</sequence>
<feature type="region of interest" description="Disordered" evidence="1">
    <location>
        <begin position="18"/>
        <end position="37"/>
    </location>
</feature>
<evidence type="ECO:0000313" key="2">
    <source>
        <dbReference type="EMBL" id="KAK8893898.1"/>
    </source>
</evidence>
<gene>
    <name evidence="2" type="ORF">M9Y10_022327</name>
</gene>
<feature type="compositionally biased region" description="Polar residues" evidence="1">
    <location>
        <begin position="79"/>
        <end position="97"/>
    </location>
</feature>
<organism evidence="2 3">
    <name type="scientific">Tritrichomonas musculus</name>
    <dbReference type="NCBI Taxonomy" id="1915356"/>
    <lineage>
        <taxon>Eukaryota</taxon>
        <taxon>Metamonada</taxon>
        <taxon>Parabasalia</taxon>
        <taxon>Tritrichomonadida</taxon>
        <taxon>Tritrichomonadidae</taxon>
        <taxon>Tritrichomonas</taxon>
    </lineage>
</organism>
<evidence type="ECO:0000256" key="1">
    <source>
        <dbReference type="SAM" id="MobiDB-lite"/>
    </source>
</evidence>
<protein>
    <submittedName>
        <fullName evidence="2">Uncharacterized protein</fullName>
    </submittedName>
</protein>
<name>A0ABR2KSV1_9EUKA</name>
<keyword evidence="3" id="KW-1185">Reference proteome</keyword>
<feature type="region of interest" description="Disordered" evidence="1">
    <location>
        <begin position="55"/>
        <end position="184"/>
    </location>
</feature>
<dbReference type="Proteomes" id="UP001470230">
    <property type="component" value="Unassembled WGS sequence"/>
</dbReference>
<proteinExistence type="predicted"/>
<feature type="compositionally biased region" description="Polar residues" evidence="1">
    <location>
        <begin position="119"/>
        <end position="135"/>
    </location>
</feature>
<comment type="caution">
    <text evidence="2">The sequence shown here is derived from an EMBL/GenBank/DDBJ whole genome shotgun (WGS) entry which is preliminary data.</text>
</comment>
<accession>A0ABR2KSV1</accession>
<reference evidence="2 3" key="1">
    <citation type="submission" date="2024-04" db="EMBL/GenBank/DDBJ databases">
        <title>Tritrichomonas musculus Genome.</title>
        <authorList>
            <person name="Alves-Ferreira E."/>
            <person name="Grigg M."/>
            <person name="Lorenzi H."/>
            <person name="Galac M."/>
        </authorList>
    </citation>
    <scope>NUCLEOTIDE SEQUENCE [LARGE SCALE GENOMIC DNA]</scope>
    <source>
        <strain evidence="2 3">EAF2021</strain>
    </source>
</reference>